<organism evidence="1 2">
    <name type="scientific">Anoxybacter fermentans</name>
    <dbReference type="NCBI Taxonomy" id="1323375"/>
    <lineage>
        <taxon>Bacteria</taxon>
        <taxon>Bacillati</taxon>
        <taxon>Bacillota</taxon>
        <taxon>Clostridia</taxon>
        <taxon>Halanaerobiales</taxon>
        <taxon>Anoxybacter</taxon>
    </lineage>
</organism>
<keyword evidence="2" id="KW-1185">Reference proteome</keyword>
<accession>A0A3Q9HSA2</accession>
<sequence>MTQDENRCIFCGELHIDGIRLCGKLICASCEKDLVNTEVDEPAYQCYKNGIKVIWNGEKYRQFLNDNFH</sequence>
<reference evidence="1 2" key="1">
    <citation type="submission" date="2016-07" db="EMBL/GenBank/DDBJ databases">
        <title>Genome and transcriptome analysis of iron-reducing fermentative bacteria Anoxybacter fermentans.</title>
        <authorList>
            <person name="Zeng X."/>
            <person name="Shao Z."/>
        </authorList>
    </citation>
    <scope>NUCLEOTIDE SEQUENCE [LARGE SCALE GENOMIC DNA]</scope>
    <source>
        <strain evidence="1 2">DY22613</strain>
    </source>
</reference>
<evidence type="ECO:0000313" key="1">
    <source>
        <dbReference type="EMBL" id="AZR74414.1"/>
    </source>
</evidence>
<dbReference type="EMBL" id="CP016379">
    <property type="protein sequence ID" value="AZR74414.1"/>
    <property type="molecule type" value="Genomic_DNA"/>
</dbReference>
<dbReference type="InterPro" id="IPR019700">
    <property type="entry name" value="Sigma-G_inhibitor_Gin"/>
</dbReference>
<protein>
    <recommendedName>
        <fullName evidence="3">Inhibitor of sigma-G Gin</fullName>
    </recommendedName>
</protein>
<name>A0A3Q9HSA2_9FIRM</name>
<proteinExistence type="predicted"/>
<dbReference type="KEGG" id="aft:BBF96_14070"/>
<gene>
    <name evidence="1" type="ORF">BBF96_14070</name>
</gene>
<dbReference type="RefSeq" id="WP_127017771.1">
    <property type="nucleotide sequence ID" value="NZ_CP016379.1"/>
</dbReference>
<dbReference type="Proteomes" id="UP000267250">
    <property type="component" value="Chromosome"/>
</dbReference>
<dbReference type="OrthoDB" id="1753657at2"/>
<evidence type="ECO:0008006" key="3">
    <source>
        <dbReference type="Google" id="ProtNLM"/>
    </source>
</evidence>
<evidence type="ECO:0000313" key="2">
    <source>
        <dbReference type="Proteomes" id="UP000267250"/>
    </source>
</evidence>
<dbReference type="AlphaFoldDB" id="A0A3Q9HSA2"/>
<dbReference type="Pfam" id="PF10764">
    <property type="entry name" value="Gin"/>
    <property type="match status" value="1"/>
</dbReference>